<comment type="similarity">
    <text evidence="2">Belongs to the bacterial solute-binding protein SsuA/TauA family.</text>
</comment>
<dbReference type="OrthoDB" id="9802202at2"/>
<name>G8M2V6_ACECE</name>
<proteinExistence type="inferred from homology"/>
<dbReference type="STRING" id="720554.Clocl_1584"/>
<protein>
    <submittedName>
        <fullName evidence="5">ABC-type nitrate/sulfonate/bicarbonate transport system, periplasmic component</fullName>
    </submittedName>
</protein>
<dbReference type="eggNOG" id="COG0715">
    <property type="taxonomic scope" value="Bacteria"/>
</dbReference>
<dbReference type="PROSITE" id="PS51257">
    <property type="entry name" value="PROKAR_LIPOPROTEIN"/>
    <property type="match status" value="1"/>
</dbReference>
<dbReference type="RefSeq" id="WP_014254825.1">
    <property type="nucleotide sequence ID" value="NC_016627.1"/>
</dbReference>
<dbReference type="PANTHER" id="PTHR30024">
    <property type="entry name" value="ALIPHATIC SULFONATES-BINDING PROTEIN-RELATED"/>
    <property type="match status" value="1"/>
</dbReference>
<dbReference type="Proteomes" id="UP000005435">
    <property type="component" value="Chromosome"/>
</dbReference>
<keyword evidence="6" id="KW-1185">Reference proteome</keyword>
<dbReference type="EMBL" id="CP003065">
    <property type="protein sequence ID" value="AEV68220.1"/>
    <property type="molecule type" value="Genomic_DNA"/>
</dbReference>
<evidence type="ECO:0000313" key="5">
    <source>
        <dbReference type="EMBL" id="AEV68220.1"/>
    </source>
</evidence>
<keyword evidence="3" id="KW-0732">Signal</keyword>
<evidence type="ECO:0000256" key="1">
    <source>
        <dbReference type="ARBA" id="ARBA00004418"/>
    </source>
</evidence>
<reference evidence="5 6" key="2">
    <citation type="journal article" date="2012" name="Stand. Genomic Sci.">
        <title>Complete Genome Sequence of Clostridium clariflavum DSM 19732.</title>
        <authorList>
            <person name="Izquierdo J.A."/>
            <person name="Goodwin L."/>
            <person name="Davenport K.W."/>
            <person name="Teshima H."/>
            <person name="Bruce D."/>
            <person name="Detter C."/>
            <person name="Tapia R."/>
            <person name="Han S."/>
            <person name="Land M."/>
            <person name="Hauser L."/>
            <person name="Jeffries C.D."/>
            <person name="Han J."/>
            <person name="Pitluck S."/>
            <person name="Nolan M."/>
            <person name="Chen A."/>
            <person name="Huntemann M."/>
            <person name="Mavromatis K."/>
            <person name="Mikhailova N."/>
            <person name="Liolios K."/>
            <person name="Woyke T."/>
            <person name="Lynd L.R."/>
        </authorList>
    </citation>
    <scope>NUCLEOTIDE SEQUENCE [LARGE SCALE GENOMIC DNA]</scope>
    <source>
        <strain evidence="6">DSM 19732 / NBRC 101661 / EBR45</strain>
    </source>
</reference>
<evidence type="ECO:0000256" key="3">
    <source>
        <dbReference type="ARBA" id="ARBA00022729"/>
    </source>
</evidence>
<dbReference type="InterPro" id="IPR015168">
    <property type="entry name" value="SsuA/THI5"/>
</dbReference>
<dbReference type="Pfam" id="PF09084">
    <property type="entry name" value="NMT1"/>
    <property type="match status" value="1"/>
</dbReference>
<evidence type="ECO:0000259" key="4">
    <source>
        <dbReference type="Pfam" id="PF09084"/>
    </source>
</evidence>
<dbReference type="PANTHER" id="PTHR30024:SF47">
    <property type="entry name" value="TAURINE-BINDING PERIPLASMIC PROTEIN"/>
    <property type="match status" value="1"/>
</dbReference>
<dbReference type="HOGENOM" id="CLU_061540_1_0_9"/>
<reference evidence="6" key="1">
    <citation type="submission" date="2011-12" db="EMBL/GenBank/DDBJ databases">
        <title>Complete sequence of Clostridium clariflavum DSM 19732.</title>
        <authorList>
            <consortium name="US DOE Joint Genome Institute"/>
            <person name="Lucas S."/>
            <person name="Han J."/>
            <person name="Lapidus A."/>
            <person name="Cheng J.-F."/>
            <person name="Goodwin L."/>
            <person name="Pitluck S."/>
            <person name="Peters L."/>
            <person name="Teshima H."/>
            <person name="Detter J.C."/>
            <person name="Han C."/>
            <person name="Tapia R."/>
            <person name="Land M."/>
            <person name="Hauser L."/>
            <person name="Kyrpides N."/>
            <person name="Ivanova N."/>
            <person name="Pagani I."/>
            <person name="Kitzmiller T."/>
            <person name="Lynd L."/>
            <person name="Izquierdo J."/>
            <person name="Woyke T."/>
        </authorList>
    </citation>
    <scope>NUCLEOTIDE SEQUENCE [LARGE SCALE GENOMIC DNA]</scope>
    <source>
        <strain evidence="6">DSM 19732 / NBRC 101661 / EBR45</strain>
    </source>
</reference>
<comment type="subcellular location">
    <subcellularLocation>
        <location evidence="1">Periplasm</location>
    </subcellularLocation>
</comment>
<dbReference type="KEGG" id="ccl:Clocl_1584"/>
<sequence precursor="true">MRKYSIYFTIATILMLLIFTGCAKSEYQTVRLSEVTRSVFYAPQYVALNKGFFEEEGLKIELTSGQGADKVMTAVLSDQVDIGFSGPEAAIYVYNEGKEDYAVVFAQLTKRDGSFLVSRNPEPDFKWSNVRGKTIIGGRKGGVPEMTLEYVLKKNNIIPGKDVYIDTSVQFALMGPAFTGGKGDYVTLFEPVASAVEKEGKGYIVASIGAESGEIPYTAYYAKKSYIEKNKDVIEKFTRAIYKGQKWVDENSPEEIAKAIQPSFPDSDLDILTTVAKRYKEIDAWCKDPIMSKESLELLQRVMKEAGELEKEAKYEDLVTTEFAEKSMGK</sequence>
<feature type="domain" description="SsuA/THI5-like" evidence="4">
    <location>
        <begin position="42"/>
        <end position="251"/>
    </location>
</feature>
<dbReference type="AlphaFoldDB" id="G8M2V6"/>
<gene>
    <name evidence="5" type="ordered locus">Clocl_1584</name>
</gene>
<evidence type="ECO:0000256" key="2">
    <source>
        <dbReference type="ARBA" id="ARBA00010742"/>
    </source>
</evidence>
<organism evidence="5 6">
    <name type="scientific">Acetivibrio clariflavus (strain DSM 19732 / NBRC 101661 / EBR45)</name>
    <name type="common">Clostridium clariflavum</name>
    <dbReference type="NCBI Taxonomy" id="720554"/>
    <lineage>
        <taxon>Bacteria</taxon>
        <taxon>Bacillati</taxon>
        <taxon>Bacillota</taxon>
        <taxon>Clostridia</taxon>
        <taxon>Eubacteriales</taxon>
        <taxon>Oscillospiraceae</taxon>
        <taxon>Acetivibrio</taxon>
    </lineage>
</organism>
<evidence type="ECO:0000313" key="6">
    <source>
        <dbReference type="Proteomes" id="UP000005435"/>
    </source>
</evidence>
<dbReference type="GO" id="GO:0042597">
    <property type="term" value="C:periplasmic space"/>
    <property type="evidence" value="ECO:0007669"/>
    <property type="project" value="UniProtKB-SubCell"/>
</dbReference>
<accession>G8M2V6</accession>
<dbReference type="Gene3D" id="3.40.190.10">
    <property type="entry name" value="Periplasmic binding protein-like II"/>
    <property type="match status" value="2"/>
</dbReference>
<dbReference type="SUPFAM" id="SSF53850">
    <property type="entry name" value="Periplasmic binding protein-like II"/>
    <property type="match status" value="1"/>
</dbReference>